<keyword evidence="2" id="KW-1185">Reference proteome</keyword>
<dbReference type="EMBL" id="JARBJD010000042">
    <property type="protein sequence ID" value="KAK2957927.1"/>
    <property type="molecule type" value="Genomic_DNA"/>
</dbReference>
<protein>
    <recommendedName>
        <fullName evidence="3">Right handed beta helix domain-containing protein</fullName>
    </recommendedName>
</protein>
<dbReference type="SUPFAM" id="SSF51126">
    <property type="entry name" value="Pectin lyase-like"/>
    <property type="match status" value="1"/>
</dbReference>
<organism evidence="1 2">
    <name type="scientific">Blattamonas nauphoetae</name>
    <dbReference type="NCBI Taxonomy" id="2049346"/>
    <lineage>
        <taxon>Eukaryota</taxon>
        <taxon>Metamonada</taxon>
        <taxon>Preaxostyla</taxon>
        <taxon>Oxymonadida</taxon>
        <taxon>Blattamonas</taxon>
    </lineage>
</organism>
<comment type="caution">
    <text evidence="1">The sequence shown here is derived from an EMBL/GenBank/DDBJ whole genome shotgun (WGS) entry which is preliminary data.</text>
</comment>
<evidence type="ECO:0000313" key="2">
    <source>
        <dbReference type="Proteomes" id="UP001281761"/>
    </source>
</evidence>
<dbReference type="InterPro" id="IPR012334">
    <property type="entry name" value="Pectin_lyas_fold"/>
</dbReference>
<proteinExistence type="predicted"/>
<dbReference type="InterPro" id="IPR011050">
    <property type="entry name" value="Pectin_lyase_fold/virulence"/>
</dbReference>
<evidence type="ECO:0008006" key="3">
    <source>
        <dbReference type="Google" id="ProtNLM"/>
    </source>
</evidence>
<gene>
    <name evidence="1" type="ORF">BLNAU_7103</name>
</gene>
<evidence type="ECO:0000313" key="1">
    <source>
        <dbReference type="EMBL" id="KAK2957927.1"/>
    </source>
</evidence>
<name>A0ABQ9Y2F9_9EUKA</name>
<dbReference type="Proteomes" id="UP001281761">
    <property type="component" value="Unassembled WGS sequence"/>
</dbReference>
<sequence length="387" mass="42113">MFFPLIAHVAFAADIPLAPFFGNPSEVIPAIKLSAGTYVGAEILVGPKERSLTASLRDSIVTLNGCNPMKLPIAAPFITGAGLTVTFESVFHAYNRREFPLVSAAWGSVYLKNNSFQSNSCRTRTQDEIALSGCSFDLITVGGSYPFISNPNVNDIILRDCTFRNIRWSGIKPSTPPLTQLVRTEVSNCSFYRCDGPLSGGIIPAIQATYTTVRNSAFDTCTNTVATSDDIPASTDTFTVTNSFFTNGSTTSLFPDGGALRFTRVINLTMTNVTFANHTSSGGGGVIAMTHGFERISCHQCRFMKNDAIKGGAFFFGRKEHPQSSGLTMSACSFANDARSGRDLYFESMGKNITQRNFWNCTSRTASPRIYNLETKRGHDWTNTPMA</sequence>
<reference evidence="1 2" key="1">
    <citation type="journal article" date="2022" name="bioRxiv">
        <title>Genomics of Preaxostyla Flagellates Illuminates Evolutionary Transitions and the Path Towards Mitochondrial Loss.</title>
        <authorList>
            <person name="Novak L.V.F."/>
            <person name="Treitli S.C."/>
            <person name="Pyrih J."/>
            <person name="Halakuc P."/>
            <person name="Pipaliya S.V."/>
            <person name="Vacek V."/>
            <person name="Brzon O."/>
            <person name="Soukal P."/>
            <person name="Eme L."/>
            <person name="Dacks J.B."/>
            <person name="Karnkowska A."/>
            <person name="Elias M."/>
            <person name="Hampl V."/>
        </authorList>
    </citation>
    <scope>NUCLEOTIDE SEQUENCE [LARGE SCALE GENOMIC DNA]</scope>
    <source>
        <strain evidence="1">NAU3</strain>
        <tissue evidence="1">Gut</tissue>
    </source>
</reference>
<accession>A0ABQ9Y2F9</accession>
<dbReference type="Gene3D" id="2.160.20.10">
    <property type="entry name" value="Single-stranded right-handed beta-helix, Pectin lyase-like"/>
    <property type="match status" value="1"/>
</dbReference>